<dbReference type="InterPro" id="IPR008775">
    <property type="entry name" value="Phytyl_CoA_dOase-like"/>
</dbReference>
<keyword evidence="1" id="KW-0560">Oxidoreductase</keyword>
<proteinExistence type="predicted"/>
<gene>
    <name evidence="1" type="ORF">Q5H94_03395</name>
</gene>
<sequence>MVAASDLTFEHHGAVRYDRAALLILATLRAFADAQPVDRAGTRLHGDPALATLLMPDGPIGAVAAALIGGGARPVRAVLFDKTPSANWALAWHQDRTIAVRERIDVAGFGPWTVKAGMPHVAPPPEVQVGMATLRVHIDDVPATNAPLLVAPGSHRLGRIAESAVDAVVARCGVVACTAEAGDIWAYVTPILHASDRADPPARRRVLQVDFAATELPGGLYWLGI</sequence>
<evidence type="ECO:0000313" key="1">
    <source>
        <dbReference type="EMBL" id="MDO7841358.1"/>
    </source>
</evidence>
<keyword evidence="2" id="KW-1185">Reference proteome</keyword>
<evidence type="ECO:0000313" key="2">
    <source>
        <dbReference type="Proteomes" id="UP001176468"/>
    </source>
</evidence>
<dbReference type="Pfam" id="PF05721">
    <property type="entry name" value="PhyH"/>
    <property type="match status" value="1"/>
</dbReference>
<accession>A0ABT8ZUV6</accession>
<dbReference type="RefSeq" id="WP_304559823.1">
    <property type="nucleotide sequence ID" value="NZ_JAUQSZ010000002.1"/>
</dbReference>
<organism evidence="1 2">
    <name type="scientific">Sphingomonas immobilis</name>
    <dbReference type="NCBI Taxonomy" id="3063997"/>
    <lineage>
        <taxon>Bacteria</taxon>
        <taxon>Pseudomonadati</taxon>
        <taxon>Pseudomonadota</taxon>
        <taxon>Alphaproteobacteria</taxon>
        <taxon>Sphingomonadales</taxon>
        <taxon>Sphingomonadaceae</taxon>
        <taxon>Sphingomonas</taxon>
    </lineage>
</organism>
<dbReference type="EMBL" id="JAUQSZ010000002">
    <property type="protein sequence ID" value="MDO7841358.1"/>
    <property type="molecule type" value="Genomic_DNA"/>
</dbReference>
<dbReference type="Proteomes" id="UP001176468">
    <property type="component" value="Unassembled WGS sequence"/>
</dbReference>
<keyword evidence="1" id="KW-0223">Dioxygenase</keyword>
<reference evidence="1" key="1">
    <citation type="submission" date="2023-07" db="EMBL/GenBank/DDBJ databases">
        <authorList>
            <person name="Kim M.K."/>
        </authorList>
    </citation>
    <scope>NUCLEOTIDE SEQUENCE</scope>
    <source>
        <strain evidence="1">CA1-15</strain>
    </source>
</reference>
<comment type="caution">
    <text evidence="1">The sequence shown here is derived from an EMBL/GenBank/DDBJ whole genome shotgun (WGS) entry which is preliminary data.</text>
</comment>
<dbReference type="Gene3D" id="2.60.120.620">
    <property type="entry name" value="q2cbj1_9rhob like domain"/>
    <property type="match status" value="1"/>
</dbReference>
<dbReference type="SUPFAM" id="SSF51197">
    <property type="entry name" value="Clavaminate synthase-like"/>
    <property type="match status" value="1"/>
</dbReference>
<dbReference type="GO" id="GO:0051213">
    <property type="term" value="F:dioxygenase activity"/>
    <property type="evidence" value="ECO:0007669"/>
    <property type="project" value="UniProtKB-KW"/>
</dbReference>
<protein>
    <submittedName>
        <fullName evidence="1">Phytanoyl-CoA dioxygenase family protein</fullName>
    </submittedName>
</protein>
<name>A0ABT8ZUV6_9SPHN</name>